<name>A0A097QUA8_9EURY</name>
<evidence type="ECO:0008006" key="3">
    <source>
        <dbReference type="Google" id="ProtNLM"/>
    </source>
</evidence>
<protein>
    <recommendedName>
        <fullName evidence="3">CGP-CTERM sorting domain-containing protein</fullName>
    </recommendedName>
</protein>
<dbReference type="Proteomes" id="UP000029980">
    <property type="component" value="Chromosome"/>
</dbReference>
<sequence length="353" mass="39261">MNRTFRTAITLFFALTLLSKAVVSAGSSGSVYNVQYSVISNGSEAFIPLLILTYGPYCPPLSGIDCANAATGEVIGGEEHLLYFNGSQLCLLNLTPAFRALYPNYSTLLDRFETLYHCTPLDHSLNGARFINGSWYLDITFRPPMTHVRGVYVFDSENMCIEPVNVSWSKLPRGKISDEINGWRIELQSQSFQKWDYANMSDVWVTMSENALRWSPGPTEVVNSSVFPIYFLLKKEGHVKNITLVYLNLNVTREDFVPPNTSGVAGYWFPDSIKIANVTACEKANVTTSISTAAETSTVPNRTTISSNTMKTPNNTKETKSGICGPGFIVLLAFVGLLPRKTPKRWRSKCPDW</sequence>
<evidence type="ECO:0000313" key="2">
    <source>
        <dbReference type="Proteomes" id="UP000029980"/>
    </source>
</evidence>
<keyword evidence="2" id="KW-1185">Reference proteome</keyword>
<dbReference type="OrthoDB" id="99687at2157"/>
<dbReference type="NCBIfam" id="TIGR04288">
    <property type="entry name" value="CGP_CTERM"/>
    <property type="match status" value="1"/>
</dbReference>
<dbReference type="KEGG" id="teu:TEU_06765"/>
<dbReference type="EMBL" id="CP008887">
    <property type="protein sequence ID" value="AIU70052.1"/>
    <property type="molecule type" value="Genomic_DNA"/>
</dbReference>
<evidence type="ECO:0000313" key="1">
    <source>
        <dbReference type="EMBL" id="AIU70052.1"/>
    </source>
</evidence>
<dbReference type="InterPro" id="IPR027552">
    <property type="entry name" value="CGP_CTERM"/>
</dbReference>
<dbReference type="AlphaFoldDB" id="A0A097QUA8"/>
<dbReference type="HOGENOM" id="CLU_898996_0_0_2"/>
<organism evidence="1 2">
    <name type="scientific">Thermococcus eurythermalis</name>
    <dbReference type="NCBI Taxonomy" id="1505907"/>
    <lineage>
        <taxon>Archaea</taxon>
        <taxon>Methanobacteriati</taxon>
        <taxon>Methanobacteriota</taxon>
        <taxon>Thermococci</taxon>
        <taxon>Thermococcales</taxon>
        <taxon>Thermococcaceae</taxon>
        <taxon>Thermococcus</taxon>
    </lineage>
</organism>
<reference evidence="1 2" key="1">
    <citation type="journal article" date="2015" name="Int. J. Syst. Evol. Microbiol.">
        <title>Thermococcus eurythermalis sp. nov., a conditional piezophilic hyperthermophilic archaeon with a wide temperature range isolated from an oil-immersed chimney in the Guaymas Basin.</title>
        <authorList>
            <person name="Zhao W."/>
            <person name="Zeng X."/>
            <person name="Xiao X."/>
        </authorList>
    </citation>
    <scope>NUCLEOTIDE SEQUENCE [LARGE SCALE GENOMIC DNA]</scope>
    <source>
        <strain evidence="1 2">A501</strain>
    </source>
</reference>
<dbReference type="GeneID" id="25153137"/>
<gene>
    <name evidence="1" type="ORF">TEU_06765</name>
</gene>
<accession>A0A097QUA8</accession>
<dbReference type="RefSeq" id="WP_050003026.1">
    <property type="nucleotide sequence ID" value="NZ_CP008887.1"/>
</dbReference>
<proteinExistence type="predicted"/>